<dbReference type="PANTHER" id="PTHR30349:SF64">
    <property type="entry name" value="PROPHAGE INTEGRASE INTD-RELATED"/>
    <property type="match status" value="1"/>
</dbReference>
<dbReference type="Gene3D" id="1.10.443.10">
    <property type="entry name" value="Intergrase catalytic core"/>
    <property type="match status" value="1"/>
</dbReference>
<evidence type="ECO:0000256" key="3">
    <source>
        <dbReference type="ARBA" id="ARBA00023125"/>
    </source>
</evidence>
<dbReference type="RefSeq" id="WP_203735137.1">
    <property type="nucleotide sequence ID" value="NZ_BAAATX010000034.1"/>
</dbReference>
<dbReference type="SUPFAM" id="SSF56349">
    <property type="entry name" value="DNA breaking-rejoining enzymes"/>
    <property type="match status" value="1"/>
</dbReference>
<sequence>MTLHAPKKLPTPKQLADNRWEVRWRYRLAGKEHRPRRVFPTEKEANAFILNDLVGASRTDPAASKQSFDAYADRYLETIAGDVKARTVERYRSALLHARAYFAGTQVAEIKTSDCRAFRAKLQKGGCISKRRNENGDAKQLRGNSVRNVYGTFRSVLELAAEDGALPANPAVLRRTAGRKSNRETKFKAVFLNAAQVEALAGVMPEPYGLMIRFLAYTGLRAGELAGLDVADVHLTYSPRTQTWRGYVDVHRTRRKVKGGWVEDTPKSEESTRRVTLPPWLAEDLHLYLTGNHERGDDPAAPLFPNRKPGATYTTDPETGKKVRGGFRLNWAEPIEPGRFYINLFKPALVRAGLLVATRLHDLRHTFAALFLELGGDIYRLSQEIGPRQLRDHPQVLCAPDSAG</sequence>
<dbReference type="PROSITE" id="PS51900">
    <property type="entry name" value="CB"/>
    <property type="match status" value="1"/>
</dbReference>
<keyword evidence="3 5" id="KW-0238">DNA-binding</keyword>
<organism evidence="9 10">
    <name type="scientific">Paractinoplanes durhamensis</name>
    <dbReference type="NCBI Taxonomy" id="113563"/>
    <lineage>
        <taxon>Bacteria</taxon>
        <taxon>Bacillati</taxon>
        <taxon>Actinomycetota</taxon>
        <taxon>Actinomycetes</taxon>
        <taxon>Micromonosporales</taxon>
        <taxon>Micromonosporaceae</taxon>
        <taxon>Paractinoplanes</taxon>
    </lineage>
</organism>
<proteinExistence type="inferred from homology"/>
<dbReference type="Gene3D" id="1.10.150.130">
    <property type="match status" value="1"/>
</dbReference>
<accession>A0ABQ3ZBY7</accession>
<dbReference type="InterPro" id="IPR013762">
    <property type="entry name" value="Integrase-like_cat_sf"/>
</dbReference>
<keyword evidence="10" id="KW-1185">Reference proteome</keyword>
<evidence type="ECO:0000256" key="4">
    <source>
        <dbReference type="ARBA" id="ARBA00023172"/>
    </source>
</evidence>
<comment type="similarity">
    <text evidence="1">Belongs to the 'phage' integrase family.</text>
</comment>
<evidence type="ECO:0000256" key="1">
    <source>
        <dbReference type="ARBA" id="ARBA00008857"/>
    </source>
</evidence>
<dbReference type="PROSITE" id="PS51898">
    <property type="entry name" value="TYR_RECOMBINASE"/>
    <property type="match status" value="1"/>
</dbReference>
<dbReference type="InterPro" id="IPR010998">
    <property type="entry name" value="Integrase_recombinase_N"/>
</dbReference>
<dbReference type="InterPro" id="IPR050090">
    <property type="entry name" value="Tyrosine_recombinase_XerCD"/>
</dbReference>
<evidence type="ECO:0000256" key="5">
    <source>
        <dbReference type="PROSITE-ProRule" id="PRU01248"/>
    </source>
</evidence>
<evidence type="ECO:0000256" key="2">
    <source>
        <dbReference type="ARBA" id="ARBA00022908"/>
    </source>
</evidence>
<feature type="domain" description="Core-binding (CB)" evidence="8">
    <location>
        <begin position="66"/>
        <end position="161"/>
    </location>
</feature>
<keyword evidence="4" id="KW-0233">DNA recombination</keyword>
<keyword evidence="2" id="KW-0229">DNA integration</keyword>
<dbReference type="InterPro" id="IPR011010">
    <property type="entry name" value="DNA_brk_join_enz"/>
</dbReference>
<dbReference type="InterPro" id="IPR002104">
    <property type="entry name" value="Integrase_catalytic"/>
</dbReference>
<protein>
    <submittedName>
        <fullName evidence="9">Site-specific integrase</fullName>
    </submittedName>
</protein>
<gene>
    <name evidence="9" type="ORF">Adu01nite_86460</name>
</gene>
<evidence type="ECO:0000313" key="9">
    <source>
        <dbReference type="EMBL" id="GIE07296.1"/>
    </source>
</evidence>
<evidence type="ECO:0000259" key="8">
    <source>
        <dbReference type="PROSITE" id="PS51900"/>
    </source>
</evidence>
<feature type="region of interest" description="Disordered" evidence="6">
    <location>
        <begin position="298"/>
        <end position="319"/>
    </location>
</feature>
<dbReference type="InterPro" id="IPR004107">
    <property type="entry name" value="Integrase_SAM-like_N"/>
</dbReference>
<feature type="domain" description="Tyr recombinase" evidence="7">
    <location>
        <begin position="187"/>
        <end position="404"/>
    </location>
</feature>
<dbReference type="Proteomes" id="UP000637628">
    <property type="component" value="Unassembled WGS sequence"/>
</dbReference>
<evidence type="ECO:0000256" key="6">
    <source>
        <dbReference type="SAM" id="MobiDB-lite"/>
    </source>
</evidence>
<comment type="caution">
    <text evidence="9">The sequence shown here is derived from an EMBL/GenBank/DDBJ whole genome shotgun (WGS) entry which is preliminary data.</text>
</comment>
<reference evidence="9 10" key="1">
    <citation type="submission" date="2021-01" db="EMBL/GenBank/DDBJ databases">
        <title>Whole genome shotgun sequence of Actinoplanes durhamensis NBRC 14914.</title>
        <authorList>
            <person name="Komaki H."/>
            <person name="Tamura T."/>
        </authorList>
    </citation>
    <scope>NUCLEOTIDE SEQUENCE [LARGE SCALE GENOMIC DNA]</scope>
    <source>
        <strain evidence="9 10">NBRC 14914</strain>
    </source>
</reference>
<evidence type="ECO:0000313" key="10">
    <source>
        <dbReference type="Proteomes" id="UP000637628"/>
    </source>
</evidence>
<evidence type="ECO:0000259" key="7">
    <source>
        <dbReference type="PROSITE" id="PS51898"/>
    </source>
</evidence>
<dbReference type="Pfam" id="PF14659">
    <property type="entry name" value="Phage_int_SAM_3"/>
    <property type="match status" value="1"/>
</dbReference>
<name>A0ABQ3ZBY7_9ACTN</name>
<dbReference type="PANTHER" id="PTHR30349">
    <property type="entry name" value="PHAGE INTEGRASE-RELATED"/>
    <property type="match status" value="1"/>
</dbReference>
<dbReference type="EMBL" id="BOML01000075">
    <property type="protein sequence ID" value="GIE07296.1"/>
    <property type="molecule type" value="Genomic_DNA"/>
</dbReference>
<dbReference type="InterPro" id="IPR044068">
    <property type="entry name" value="CB"/>
</dbReference>